<evidence type="ECO:0000256" key="4">
    <source>
        <dbReference type="ARBA" id="ARBA00022679"/>
    </source>
</evidence>
<dbReference type="GO" id="GO:0030170">
    <property type="term" value="F:pyridoxal phosphate binding"/>
    <property type="evidence" value="ECO:0007669"/>
    <property type="project" value="InterPro"/>
</dbReference>
<proteinExistence type="inferred from homology"/>
<keyword evidence="5" id="KW-0663">Pyridoxal phosphate</keyword>
<keyword evidence="8" id="KW-1185">Reference proteome</keyword>
<evidence type="ECO:0000313" key="7">
    <source>
        <dbReference type="EMBL" id="KIM95666.1"/>
    </source>
</evidence>
<dbReference type="GO" id="GO:0006520">
    <property type="term" value="P:amino acid metabolic process"/>
    <property type="evidence" value="ECO:0007669"/>
    <property type="project" value="TreeGrafter"/>
</dbReference>
<dbReference type="InterPro" id="IPR015422">
    <property type="entry name" value="PyrdxlP-dep_Trfase_small"/>
</dbReference>
<dbReference type="InterPro" id="IPR004839">
    <property type="entry name" value="Aminotransferase_I/II_large"/>
</dbReference>
<protein>
    <recommendedName>
        <fullName evidence="6">Aminotransferase class I/classII large domain-containing protein</fullName>
    </recommendedName>
</protein>
<dbReference type="PRINTS" id="PR00753">
    <property type="entry name" value="ACCSYNTHASE"/>
</dbReference>
<dbReference type="PANTHER" id="PTHR43795:SF32">
    <property type="entry name" value="AMINOTRANSFERASE GLII-RELATED"/>
    <property type="match status" value="1"/>
</dbReference>
<dbReference type="STRING" id="913774.A0A0C3GZL4"/>
<dbReference type="AlphaFoldDB" id="A0A0C3GZL4"/>
<dbReference type="InterPro" id="IPR015424">
    <property type="entry name" value="PyrdxlP-dep_Trfase"/>
</dbReference>
<dbReference type="GO" id="GO:0008483">
    <property type="term" value="F:transaminase activity"/>
    <property type="evidence" value="ECO:0007669"/>
    <property type="project" value="UniProtKB-KW"/>
</dbReference>
<evidence type="ECO:0000256" key="3">
    <source>
        <dbReference type="ARBA" id="ARBA00022576"/>
    </source>
</evidence>
<organism evidence="7 8">
    <name type="scientific">Oidiodendron maius (strain Zn)</name>
    <dbReference type="NCBI Taxonomy" id="913774"/>
    <lineage>
        <taxon>Eukaryota</taxon>
        <taxon>Fungi</taxon>
        <taxon>Dikarya</taxon>
        <taxon>Ascomycota</taxon>
        <taxon>Pezizomycotina</taxon>
        <taxon>Leotiomycetes</taxon>
        <taxon>Leotiomycetes incertae sedis</taxon>
        <taxon>Myxotrichaceae</taxon>
        <taxon>Oidiodendron</taxon>
    </lineage>
</organism>
<evidence type="ECO:0000256" key="1">
    <source>
        <dbReference type="ARBA" id="ARBA00001933"/>
    </source>
</evidence>
<comment type="similarity">
    <text evidence="2">Belongs to the class-I pyridoxal-phosphate-dependent aminotransferase family.</text>
</comment>
<evidence type="ECO:0000313" key="8">
    <source>
        <dbReference type="Proteomes" id="UP000054321"/>
    </source>
</evidence>
<reference evidence="8" key="2">
    <citation type="submission" date="2015-01" db="EMBL/GenBank/DDBJ databases">
        <title>Evolutionary Origins and Diversification of the Mycorrhizal Mutualists.</title>
        <authorList>
            <consortium name="DOE Joint Genome Institute"/>
            <consortium name="Mycorrhizal Genomics Consortium"/>
            <person name="Kohler A."/>
            <person name="Kuo A."/>
            <person name="Nagy L.G."/>
            <person name="Floudas D."/>
            <person name="Copeland A."/>
            <person name="Barry K.W."/>
            <person name="Cichocki N."/>
            <person name="Veneault-Fourrey C."/>
            <person name="LaButti K."/>
            <person name="Lindquist E.A."/>
            <person name="Lipzen A."/>
            <person name="Lundell T."/>
            <person name="Morin E."/>
            <person name="Murat C."/>
            <person name="Riley R."/>
            <person name="Ohm R."/>
            <person name="Sun H."/>
            <person name="Tunlid A."/>
            <person name="Henrissat B."/>
            <person name="Grigoriev I.V."/>
            <person name="Hibbett D.S."/>
            <person name="Martin F."/>
        </authorList>
    </citation>
    <scope>NUCLEOTIDE SEQUENCE [LARGE SCALE GENOMIC DNA]</scope>
    <source>
        <strain evidence="8">Zn</strain>
    </source>
</reference>
<dbReference type="OrthoDB" id="7042322at2759"/>
<name>A0A0C3GZL4_OIDMZ</name>
<dbReference type="PANTHER" id="PTHR43795">
    <property type="entry name" value="BIFUNCTIONAL ASPARTATE AMINOTRANSFERASE AND GLUTAMATE/ASPARTATE-PREPHENATE AMINOTRANSFERASE-RELATED"/>
    <property type="match status" value="1"/>
</dbReference>
<dbReference type="Pfam" id="PF00155">
    <property type="entry name" value="Aminotran_1_2"/>
    <property type="match status" value="1"/>
</dbReference>
<dbReference type="InterPro" id="IPR015421">
    <property type="entry name" value="PyrdxlP-dep_Trfase_major"/>
</dbReference>
<dbReference type="InterPro" id="IPR050478">
    <property type="entry name" value="Ethylene_sulfur-biosynth"/>
</dbReference>
<dbReference type="Gene3D" id="3.90.1150.10">
    <property type="entry name" value="Aspartate Aminotransferase, domain 1"/>
    <property type="match status" value="1"/>
</dbReference>
<sequence>MSKRGFANIESIMPRINDQVMERQKVKNHNIDLSSAENWLIRPELVEICKDAIQKDLTAKHLSYPDGFSGHPYLLSALSNFFNSHFHPHRPVEPHQLAITPGAAGCIDAIAFNICNPGEGVLVPAPYWNGFDFLLEVRSSVVPIAVKLPDLASTLTLDLIPALEAAYQNATIPVRALIITNPHNPIGQCYSRSVLEACVKFCAKKDIHLIFDEVYAMTSFPCPELVDPPPFVSGLALDIEALGGKPNMVHVIWSSSKDFGQSGVRMGCIVTQSNKELHVGLALAANTQTSSLSAIFLSELLNSPRLPSLLQLNSERLEQAYTTLTSFFKKHSILYIPAYAGLYVFARFVPDAVEWEDESRMLARIKEVGVLLSAGKNYHGPEGEKGWFRVGFAFESSVLDNALRRMDKVFADR</sequence>
<evidence type="ECO:0000256" key="5">
    <source>
        <dbReference type="ARBA" id="ARBA00022898"/>
    </source>
</evidence>
<dbReference type="SUPFAM" id="SSF53383">
    <property type="entry name" value="PLP-dependent transferases"/>
    <property type="match status" value="1"/>
</dbReference>
<dbReference type="Gene3D" id="3.40.640.10">
    <property type="entry name" value="Type I PLP-dependent aspartate aminotransferase-like (Major domain)"/>
    <property type="match status" value="1"/>
</dbReference>
<comment type="cofactor">
    <cofactor evidence="1">
        <name>pyridoxal 5'-phosphate</name>
        <dbReference type="ChEBI" id="CHEBI:597326"/>
    </cofactor>
</comment>
<keyword evidence="3" id="KW-0032">Aminotransferase</keyword>
<evidence type="ECO:0000259" key="6">
    <source>
        <dbReference type="Pfam" id="PF00155"/>
    </source>
</evidence>
<evidence type="ECO:0000256" key="2">
    <source>
        <dbReference type="ARBA" id="ARBA00007441"/>
    </source>
</evidence>
<reference evidence="7 8" key="1">
    <citation type="submission" date="2014-04" db="EMBL/GenBank/DDBJ databases">
        <authorList>
            <consortium name="DOE Joint Genome Institute"/>
            <person name="Kuo A."/>
            <person name="Martino E."/>
            <person name="Perotto S."/>
            <person name="Kohler A."/>
            <person name="Nagy L.G."/>
            <person name="Floudas D."/>
            <person name="Copeland A."/>
            <person name="Barry K.W."/>
            <person name="Cichocki N."/>
            <person name="Veneault-Fourrey C."/>
            <person name="LaButti K."/>
            <person name="Lindquist E.A."/>
            <person name="Lipzen A."/>
            <person name="Lundell T."/>
            <person name="Morin E."/>
            <person name="Murat C."/>
            <person name="Sun H."/>
            <person name="Tunlid A."/>
            <person name="Henrissat B."/>
            <person name="Grigoriev I.V."/>
            <person name="Hibbett D.S."/>
            <person name="Martin F."/>
            <person name="Nordberg H.P."/>
            <person name="Cantor M.N."/>
            <person name="Hua S.X."/>
        </authorList>
    </citation>
    <scope>NUCLEOTIDE SEQUENCE [LARGE SCALE GENOMIC DNA]</scope>
    <source>
        <strain evidence="7 8">Zn</strain>
    </source>
</reference>
<keyword evidence="4" id="KW-0808">Transferase</keyword>
<feature type="domain" description="Aminotransferase class I/classII large" evidence="6">
    <location>
        <begin position="56"/>
        <end position="405"/>
    </location>
</feature>
<dbReference type="HOGENOM" id="CLU_017584_1_2_1"/>
<dbReference type="Proteomes" id="UP000054321">
    <property type="component" value="Unassembled WGS sequence"/>
</dbReference>
<gene>
    <name evidence="7" type="ORF">OIDMADRAFT_206020</name>
</gene>
<dbReference type="EMBL" id="KN832886">
    <property type="protein sequence ID" value="KIM95666.1"/>
    <property type="molecule type" value="Genomic_DNA"/>
</dbReference>
<dbReference type="InParanoid" id="A0A0C3GZL4"/>
<accession>A0A0C3GZL4</accession>
<dbReference type="CDD" id="cd00609">
    <property type="entry name" value="AAT_like"/>
    <property type="match status" value="1"/>
</dbReference>